<comment type="caution">
    <text evidence="2">The sequence shown here is derived from an EMBL/GenBank/DDBJ whole genome shotgun (WGS) entry which is preliminary data.</text>
</comment>
<keyword evidence="1" id="KW-0175">Coiled coil</keyword>
<dbReference type="InterPro" id="IPR027640">
    <property type="entry name" value="Kinesin-like_fam"/>
</dbReference>
<feature type="coiled-coil region" evidence="1">
    <location>
        <begin position="30"/>
        <end position="57"/>
    </location>
</feature>
<dbReference type="Proteomes" id="UP001469553">
    <property type="component" value="Unassembled WGS sequence"/>
</dbReference>
<evidence type="ECO:0000256" key="1">
    <source>
        <dbReference type="SAM" id="Coils"/>
    </source>
</evidence>
<dbReference type="PANTHER" id="PTHR21608">
    <property type="entry name" value="KINESIN-LIKE PROTEIN CG14535"/>
    <property type="match status" value="1"/>
</dbReference>
<accession>A0ABV0ZJS5</accession>
<protein>
    <submittedName>
        <fullName evidence="2">Kinesin-like protein kif26b</fullName>
    </submittedName>
</protein>
<keyword evidence="3" id="KW-1185">Reference proteome</keyword>
<organism evidence="2 3">
    <name type="scientific">Ameca splendens</name>
    <dbReference type="NCBI Taxonomy" id="208324"/>
    <lineage>
        <taxon>Eukaryota</taxon>
        <taxon>Metazoa</taxon>
        <taxon>Chordata</taxon>
        <taxon>Craniata</taxon>
        <taxon>Vertebrata</taxon>
        <taxon>Euteleostomi</taxon>
        <taxon>Actinopterygii</taxon>
        <taxon>Neopterygii</taxon>
        <taxon>Teleostei</taxon>
        <taxon>Neoteleostei</taxon>
        <taxon>Acanthomorphata</taxon>
        <taxon>Ovalentaria</taxon>
        <taxon>Atherinomorphae</taxon>
        <taxon>Cyprinodontiformes</taxon>
        <taxon>Goodeidae</taxon>
        <taxon>Ameca</taxon>
    </lineage>
</organism>
<evidence type="ECO:0000313" key="3">
    <source>
        <dbReference type="Proteomes" id="UP001469553"/>
    </source>
</evidence>
<dbReference type="EMBL" id="JAHRIP010066231">
    <property type="protein sequence ID" value="MEQ2306385.1"/>
    <property type="molecule type" value="Genomic_DNA"/>
</dbReference>
<reference evidence="2 3" key="1">
    <citation type="submission" date="2021-06" db="EMBL/GenBank/DDBJ databases">
        <authorList>
            <person name="Palmer J.M."/>
        </authorList>
    </citation>
    <scope>NUCLEOTIDE SEQUENCE [LARGE SCALE GENOMIC DNA]</scope>
    <source>
        <strain evidence="2 3">AS_MEX2019</strain>
        <tissue evidence="2">Muscle</tissue>
    </source>
</reference>
<proteinExistence type="predicted"/>
<evidence type="ECO:0000313" key="2">
    <source>
        <dbReference type="EMBL" id="MEQ2306385.1"/>
    </source>
</evidence>
<gene>
    <name evidence="2" type="primary">KIF26B_1</name>
    <name evidence="2" type="ORF">AMECASPLE_007753</name>
</gene>
<sequence length="134" mass="16302">MRSRFMRSTMCKGCIKEQGLGPFSAKLRFLEHRQQRISEVRVKYNRLRRELEHAKHNLILEPTKWNQEVDLWQTFEVDSLEHLEALEEVTARLENRVNFCKANIMMVTCFDASPRRWRKKRRRKVQPQKTLKQF</sequence>
<dbReference type="PANTHER" id="PTHR21608:SF8">
    <property type="entry name" value="KINESIN-LIKE PROTEIN KIF26B"/>
    <property type="match status" value="1"/>
</dbReference>
<name>A0ABV0ZJS5_9TELE</name>